<dbReference type="EMBL" id="KB870807">
    <property type="protein sequence ID" value="EOA32420.1"/>
    <property type="molecule type" value="Genomic_DNA"/>
</dbReference>
<evidence type="ECO:0000313" key="2">
    <source>
        <dbReference type="EMBL" id="EOA32420.1"/>
    </source>
</evidence>
<name>R0I3A5_9BRAS</name>
<proteinExistence type="predicted"/>
<reference evidence="3" key="1">
    <citation type="journal article" date="2013" name="Nat. Genet.">
        <title>The Capsella rubella genome and the genomic consequences of rapid mating system evolution.</title>
        <authorList>
            <person name="Slotte T."/>
            <person name="Hazzouri K.M."/>
            <person name="Agren J.A."/>
            <person name="Koenig D."/>
            <person name="Maumus F."/>
            <person name="Guo Y.L."/>
            <person name="Steige K."/>
            <person name="Platts A.E."/>
            <person name="Escobar J.S."/>
            <person name="Newman L.K."/>
            <person name="Wang W."/>
            <person name="Mandakova T."/>
            <person name="Vello E."/>
            <person name="Smith L.M."/>
            <person name="Henz S.R."/>
            <person name="Steffen J."/>
            <person name="Takuno S."/>
            <person name="Brandvain Y."/>
            <person name="Coop G."/>
            <person name="Andolfatto P."/>
            <person name="Hu T.T."/>
            <person name="Blanchette M."/>
            <person name="Clark R.M."/>
            <person name="Quesneville H."/>
            <person name="Nordborg M."/>
            <person name="Gaut B.S."/>
            <person name="Lysak M.A."/>
            <person name="Jenkins J."/>
            <person name="Grimwood J."/>
            <person name="Chapman J."/>
            <person name="Prochnik S."/>
            <person name="Shu S."/>
            <person name="Rokhsar D."/>
            <person name="Schmutz J."/>
            <person name="Weigel D."/>
            <person name="Wright S.I."/>
        </authorList>
    </citation>
    <scope>NUCLEOTIDE SEQUENCE [LARGE SCALE GENOMIC DNA]</scope>
    <source>
        <strain evidence="3">cv. Monte Gargano</strain>
    </source>
</reference>
<dbReference type="AlphaFoldDB" id="R0I3A5"/>
<accession>R0I3A5</accession>
<dbReference type="STRING" id="81985.R0I3A5"/>
<keyword evidence="1" id="KW-0732">Signal</keyword>
<evidence type="ECO:0000256" key="1">
    <source>
        <dbReference type="SAM" id="SignalP"/>
    </source>
</evidence>
<gene>
    <name evidence="2" type="ORF">CARUB_v10015694mg</name>
</gene>
<sequence>MGISKKMLIAFVLTILLAISSVHCSNRISGFGMKQASIYGTCYYLEECHSPSFDDGACQMFCQTKNLTLLGLCNIRTGQCCCKAHTK</sequence>
<protein>
    <recommendedName>
        <fullName evidence="4">Knottin scorpion toxin-like domain-containing protein</fullName>
    </recommendedName>
</protein>
<keyword evidence="3" id="KW-1185">Reference proteome</keyword>
<feature type="chain" id="PRO_5004342120" description="Knottin scorpion toxin-like domain-containing protein" evidence="1">
    <location>
        <begin position="25"/>
        <end position="87"/>
    </location>
</feature>
<dbReference type="Proteomes" id="UP000029121">
    <property type="component" value="Unassembled WGS sequence"/>
</dbReference>
<evidence type="ECO:0000313" key="3">
    <source>
        <dbReference type="Proteomes" id="UP000029121"/>
    </source>
</evidence>
<evidence type="ECO:0008006" key="4">
    <source>
        <dbReference type="Google" id="ProtNLM"/>
    </source>
</evidence>
<feature type="signal peptide" evidence="1">
    <location>
        <begin position="1"/>
        <end position="24"/>
    </location>
</feature>
<organism evidence="2 3">
    <name type="scientific">Capsella rubella</name>
    <dbReference type="NCBI Taxonomy" id="81985"/>
    <lineage>
        <taxon>Eukaryota</taxon>
        <taxon>Viridiplantae</taxon>
        <taxon>Streptophyta</taxon>
        <taxon>Embryophyta</taxon>
        <taxon>Tracheophyta</taxon>
        <taxon>Spermatophyta</taxon>
        <taxon>Magnoliopsida</taxon>
        <taxon>eudicotyledons</taxon>
        <taxon>Gunneridae</taxon>
        <taxon>Pentapetalae</taxon>
        <taxon>rosids</taxon>
        <taxon>malvids</taxon>
        <taxon>Brassicales</taxon>
        <taxon>Brassicaceae</taxon>
        <taxon>Camelineae</taxon>
        <taxon>Capsella</taxon>
    </lineage>
</organism>